<comment type="catalytic activity">
    <reaction evidence="1 9 11">
        <text>Hydrolyzes single-stranded DNA or mismatched double-stranded DNA and polynucleotides, releasing free uracil.</text>
        <dbReference type="EC" id="3.2.2.27"/>
    </reaction>
</comment>
<evidence type="ECO:0000256" key="8">
    <source>
        <dbReference type="ARBA" id="ARBA00023204"/>
    </source>
</evidence>
<dbReference type="PROSITE" id="PS00130">
    <property type="entry name" value="U_DNA_GLYCOSYLASE"/>
    <property type="match status" value="1"/>
</dbReference>
<proteinExistence type="inferred from homology"/>
<dbReference type="InterPro" id="IPR018085">
    <property type="entry name" value="Ura-DNA_Glyclase_AS"/>
</dbReference>
<dbReference type="AlphaFoldDB" id="A0A544TUK7"/>
<keyword evidence="14" id="KW-1185">Reference proteome</keyword>
<dbReference type="CDD" id="cd10027">
    <property type="entry name" value="UDG-F1-like"/>
    <property type="match status" value="1"/>
</dbReference>
<feature type="active site" description="Proton acceptor" evidence="9 10">
    <location>
        <position position="60"/>
    </location>
</feature>
<accession>A0A544TUK7</accession>
<evidence type="ECO:0000313" key="14">
    <source>
        <dbReference type="Proteomes" id="UP000316626"/>
    </source>
</evidence>
<evidence type="ECO:0000256" key="2">
    <source>
        <dbReference type="ARBA" id="ARBA00002631"/>
    </source>
</evidence>
<dbReference type="SMART" id="SM00987">
    <property type="entry name" value="UreE_C"/>
    <property type="match status" value="1"/>
</dbReference>
<keyword evidence="13" id="KW-0326">Glycosidase</keyword>
<evidence type="ECO:0000256" key="11">
    <source>
        <dbReference type="RuleBase" id="RU003780"/>
    </source>
</evidence>
<evidence type="ECO:0000313" key="13">
    <source>
        <dbReference type="EMBL" id="TQR21107.1"/>
    </source>
</evidence>
<dbReference type="Gene3D" id="3.40.470.10">
    <property type="entry name" value="Uracil-DNA glycosylase-like domain"/>
    <property type="match status" value="1"/>
</dbReference>
<dbReference type="EC" id="3.2.2.27" evidence="4 9"/>
<reference evidence="13 14" key="1">
    <citation type="submission" date="2019-06" db="EMBL/GenBank/DDBJ databases">
        <title>Psychrobacillus vulpis sp. nov., a new species isolated from feces of a red fox that inhabits in The Tablas de Daimiel Natural Park, Albacete, Spain.</title>
        <authorList>
            <person name="Rodriguez M."/>
            <person name="Reina J.C."/>
            <person name="Bejar V."/>
            <person name="Llamas I."/>
        </authorList>
    </citation>
    <scope>NUCLEOTIDE SEQUENCE [LARGE SCALE GENOMIC DNA]</scope>
    <source>
        <strain evidence="13 14">Z8</strain>
    </source>
</reference>
<comment type="similarity">
    <text evidence="3 9 11">Belongs to the uracil-DNA glycosylase (UDG) superfamily. UNG family.</text>
</comment>
<dbReference type="NCBIfam" id="NF003592">
    <property type="entry name" value="PRK05254.1-5"/>
    <property type="match status" value="1"/>
</dbReference>
<keyword evidence="7 9" id="KW-0378">Hydrolase</keyword>
<dbReference type="InterPro" id="IPR002043">
    <property type="entry name" value="UDG_fam1"/>
</dbReference>
<protein>
    <recommendedName>
        <fullName evidence="5 9">Uracil-DNA glycosylase</fullName>
        <shortName evidence="9">UDG</shortName>
        <ecNumber evidence="4 9">3.2.2.27</ecNumber>
    </recommendedName>
</protein>
<dbReference type="SMART" id="SM00986">
    <property type="entry name" value="UDG"/>
    <property type="match status" value="1"/>
</dbReference>
<feature type="domain" description="Uracil-DNA glycosylase-like" evidence="12">
    <location>
        <begin position="45"/>
        <end position="205"/>
    </location>
</feature>
<keyword evidence="8 9" id="KW-0234">DNA repair</keyword>
<dbReference type="NCBIfam" id="NF003589">
    <property type="entry name" value="PRK05254.1-2"/>
    <property type="match status" value="1"/>
</dbReference>
<comment type="subcellular location">
    <subcellularLocation>
        <location evidence="9">Cytoplasm</location>
    </subcellularLocation>
</comment>
<evidence type="ECO:0000256" key="4">
    <source>
        <dbReference type="ARBA" id="ARBA00012030"/>
    </source>
</evidence>
<dbReference type="PANTHER" id="PTHR11264">
    <property type="entry name" value="URACIL-DNA GLYCOSYLASE"/>
    <property type="match status" value="1"/>
</dbReference>
<evidence type="ECO:0000256" key="5">
    <source>
        <dbReference type="ARBA" id="ARBA00018429"/>
    </source>
</evidence>
<evidence type="ECO:0000256" key="1">
    <source>
        <dbReference type="ARBA" id="ARBA00001400"/>
    </source>
</evidence>
<comment type="function">
    <text evidence="2 9 11">Excises uracil residues from the DNA which can arise as a result of misincorporation of dUMP residues by DNA polymerase or due to deamination of cytosine.</text>
</comment>
<evidence type="ECO:0000256" key="3">
    <source>
        <dbReference type="ARBA" id="ARBA00008184"/>
    </source>
</evidence>
<dbReference type="NCBIfam" id="NF003591">
    <property type="entry name" value="PRK05254.1-4"/>
    <property type="match status" value="1"/>
</dbReference>
<dbReference type="InterPro" id="IPR005122">
    <property type="entry name" value="Uracil-DNA_glycosylase-like"/>
</dbReference>
<sequence>MTSWKEVLAEELEKPYFVQLQNFLDKEYAEYTIYPSRDDIGSAFQVTAFEDVKVVILGQDPYHGAGQAHGMSFSVKSGVAIPPSLRNMFKELSEDIGCPIPMEGYLGKWAQQGVLLLNTVLTVRAGEANSHKGMGWEAFTDTVIQKLSKREEPIIFVLWGRPAQAKKKLIDLSKHTILEAPHPSPLSAHRGFFGSKPYSKINKQLQAWGEKPIDFCL</sequence>
<dbReference type="SUPFAM" id="SSF52141">
    <property type="entry name" value="Uracil-DNA glycosylase-like"/>
    <property type="match status" value="1"/>
</dbReference>
<dbReference type="EMBL" id="VDGI01000002">
    <property type="protein sequence ID" value="TQR21107.1"/>
    <property type="molecule type" value="Genomic_DNA"/>
</dbReference>
<dbReference type="Pfam" id="PF03167">
    <property type="entry name" value="UDG"/>
    <property type="match status" value="1"/>
</dbReference>
<evidence type="ECO:0000256" key="10">
    <source>
        <dbReference type="PROSITE-ProRule" id="PRU10072"/>
    </source>
</evidence>
<dbReference type="PANTHER" id="PTHR11264:SF0">
    <property type="entry name" value="URACIL-DNA GLYCOSYLASE"/>
    <property type="match status" value="1"/>
</dbReference>
<dbReference type="RefSeq" id="WP_142640999.1">
    <property type="nucleotide sequence ID" value="NZ_VDGI01000002.1"/>
</dbReference>
<dbReference type="Proteomes" id="UP000316626">
    <property type="component" value="Unassembled WGS sequence"/>
</dbReference>
<comment type="caution">
    <text evidence="13">The sequence shown here is derived from an EMBL/GenBank/DDBJ whole genome shotgun (WGS) entry which is preliminary data.</text>
</comment>
<evidence type="ECO:0000256" key="6">
    <source>
        <dbReference type="ARBA" id="ARBA00022763"/>
    </source>
</evidence>
<evidence type="ECO:0000256" key="7">
    <source>
        <dbReference type="ARBA" id="ARBA00022801"/>
    </source>
</evidence>
<evidence type="ECO:0000259" key="12">
    <source>
        <dbReference type="SMART" id="SM00986"/>
    </source>
</evidence>
<dbReference type="GO" id="GO:0097510">
    <property type="term" value="P:base-excision repair, AP site formation via deaminated base removal"/>
    <property type="evidence" value="ECO:0007669"/>
    <property type="project" value="TreeGrafter"/>
</dbReference>
<dbReference type="NCBIfam" id="NF003588">
    <property type="entry name" value="PRK05254.1-1"/>
    <property type="match status" value="1"/>
</dbReference>
<dbReference type="FunFam" id="3.40.470.10:FF:000001">
    <property type="entry name" value="Uracil-DNA glycosylase"/>
    <property type="match status" value="1"/>
</dbReference>
<evidence type="ECO:0000256" key="9">
    <source>
        <dbReference type="HAMAP-Rule" id="MF_00148"/>
    </source>
</evidence>
<dbReference type="GO" id="GO:0005737">
    <property type="term" value="C:cytoplasm"/>
    <property type="evidence" value="ECO:0007669"/>
    <property type="project" value="UniProtKB-SubCell"/>
</dbReference>
<dbReference type="OrthoDB" id="9804372at2"/>
<dbReference type="NCBIfam" id="TIGR00628">
    <property type="entry name" value="ung"/>
    <property type="match status" value="1"/>
</dbReference>
<organism evidence="13 14">
    <name type="scientific">Psychrobacillus vulpis</name>
    <dbReference type="NCBI Taxonomy" id="2325572"/>
    <lineage>
        <taxon>Bacteria</taxon>
        <taxon>Bacillati</taxon>
        <taxon>Bacillota</taxon>
        <taxon>Bacilli</taxon>
        <taxon>Bacillales</taxon>
        <taxon>Bacillaceae</taxon>
        <taxon>Psychrobacillus</taxon>
    </lineage>
</organism>
<dbReference type="HAMAP" id="MF_00148">
    <property type="entry name" value="UDG"/>
    <property type="match status" value="1"/>
</dbReference>
<dbReference type="InterPro" id="IPR036895">
    <property type="entry name" value="Uracil-DNA_glycosylase-like_sf"/>
</dbReference>
<gene>
    <name evidence="9" type="primary">ung</name>
    <name evidence="13" type="ORF">FG384_02565</name>
</gene>
<name>A0A544TUK7_9BACI</name>
<keyword evidence="9" id="KW-0963">Cytoplasm</keyword>
<dbReference type="GO" id="GO:0004844">
    <property type="term" value="F:uracil DNA N-glycosylase activity"/>
    <property type="evidence" value="ECO:0007669"/>
    <property type="project" value="UniProtKB-UniRule"/>
</dbReference>
<keyword evidence="6 9" id="KW-0227">DNA damage</keyword>